<protein>
    <recommendedName>
        <fullName evidence="4">BZIP domain-containing protein</fullName>
    </recommendedName>
</protein>
<comment type="caution">
    <text evidence="2">The sequence shown here is derived from an EMBL/GenBank/DDBJ whole genome shotgun (WGS) entry which is preliminary data.</text>
</comment>
<evidence type="ECO:0000313" key="3">
    <source>
        <dbReference type="Proteomes" id="UP000198211"/>
    </source>
</evidence>
<dbReference type="EMBL" id="NBNE01000442">
    <property type="protein sequence ID" value="OWZ19445.1"/>
    <property type="molecule type" value="Genomic_DNA"/>
</dbReference>
<keyword evidence="1" id="KW-0175">Coiled coil</keyword>
<gene>
    <name evidence="2" type="ORF">PHMEG_0006310</name>
</gene>
<dbReference type="CDD" id="cd14686">
    <property type="entry name" value="bZIP"/>
    <property type="match status" value="1"/>
</dbReference>
<dbReference type="OrthoDB" id="10446460at2759"/>
<feature type="coiled-coil region" evidence="1">
    <location>
        <begin position="81"/>
        <end position="112"/>
    </location>
</feature>
<dbReference type="AlphaFoldDB" id="A0A225WP44"/>
<evidence type="ECO:0008006" key="4">
    <source>
        <dbReference type="Google" id="ProtNLM"/>
    </source>
</evidence>
<reference evidence="3" key="1">
    <citation type="submission" date="2017-03" db="EMBL/GenBank/DDBJ databases">
        <title>Phytopthora megakarya and P. palmivora, two closely related causual agents of cacao black pod achieved similar genome size and gene model numbers by different mechanisms.</title>
        <authorList>
            <person name="Ali S."/>
            <person name="Shao J."/>
            <person name="Larry D.J."/>
            <person name="Kronmiller B."/>
            <person name="Shen D."/>
            <person name="Strem M.D."/>
            <person name="Melnick R.L."/>
            <person name="Guiltinan M.J."/>
            <person name="Tyler B.M."/>
            <person name="Meinhardt L.W."/>
            <person name="Bailey B.A."/>
        </authorList>
    </citation>
    <scope>NUCLEOTIDE SEQUENCE [LARGE SCALE GENOMIC DNA]</scope>
    <source>
        <strain evidence="3">zdho120</strain>
    </source>
</reference>
<evidence type="ECO:0000256" key="1">
    <source>
        <dbReference type="SAM" id="Coils"/>
    </source>
</evidence>
<sequence length="405" mass="45901">MDEDRAFLEEVTVFLTENNDQLDVSSLSTACNDDILDSCTLVSENAVLLPSSATQTNKKGIPCIPPEQRKEIRNAQAAVRRRKYREKVKSEKEALRHEEDALLLQLEKLQAASNRIDYAGMTVWRSIALRASWERMRAEEQYLQLHAAVTYRSRLIDQMTDLLRQLVTSPVDHLVTTVEVSGLNRKRDDVMLFHAFVSEIDTLYGQVDEVIPQTETKLSWPMEFKLTRKQSQGVDFFDSANATVIPFGFDEICRALSPLVLSGPRECRYTEGIWDPENIYASQHTLKFGMSINVYVATKRYQESSRLVFVWRSLYVGDTSFPGLQADEVGWLVVRPLSRVTTDPNSLSTFNSTILESYTRVIPTGNGETAYNGATADRFTTTIASAGEDEVSRVMRMLEEVLIQV</sequence>
<name>A0A225WP44_9STRA</name>
<proteinExistence type="predicted"/>
<evidence type="ECO:0000313" key="2">
    <source>
        <dbReference type="EMBL" id="OWZ19445.1"/>
    </source>
</evidence>
<dbReference type="Proteomes" id="UP000198211">
    <property type="component" value="Unassembled WGS sequence"/>
</dbReference>
<accession>A0A225WP44</accession>
<organism evidence="2 3">
    <name type="scientific">Phytophthora megakarya</name>
    <dbReference type="NCBI Taxonomy" id="4795"/>
    <lineage>
        <taxon>Eukaryota</taxon>
        <taxon>Sar</taxon>
        <taxon>Stramenopiles</taxon>
        <taxon>Oomycota</taxon>
        <taxon>Peronosporomycetes</taxon>
        <taxon>Peronosporales</taxon>
        <taxon>Peronosporaceae</taxon>
        <taxon>Phytophthora</taxon>
    </lineage>
</organism>
<keyword evidence="3" id="KW-1185">Reference proteome</keyword>